<dbReference type="Proteomes" id="UP000271683">
    <property type="component" value="Unassembled WGS sequence"/>
</dbReference>
<sequence length="43" mass="4965">MADHPKAGTPQWYAALAELRTAAREGLQRLDERDKNNERKDKN</sequence>
<accession>A0A3N1GGW5</accession>
<reference evidence="1 2" key="1">
    <citation type="submission" date="2018-11" db="EMBL/GenBank/DDBJ databases">
        <title>Sequencing the genomes of 1000 actinobacteria strains.</title>
        <authorList>
            <person name="Klenk H.-P."/>
        </authorList>
    </citation>
    <scope>NUCLEOTIDE SEQUENCE [LARGE SCALE GENOMIC DNA]</scope>
    <source>
        <strain evidence="1 2">DSM 43634</strain>
    </source>
</reference>
<dbReference type="EMBL" id="RJKL01000001">
    <property type="protein sequence ID" value="ROP29523.1"/>
    <property type="molecule type" value="Genomic_DNA"/>
</dbReference>
<gene>
    <name evidence="1" type="ORF">EDD30_2320</name>
</gene>
<organism evidence="1 2">
    <name type="scientific">Couchioplanes caeruleus</name>
    <dbReference type="NCBI Taxonomy" id="56438"/>
    <lineage>
        <taxon>Bacteria</taxon>
        <taxon>Bacillati</taxon>
        <taxon>Actinomycetota</taxon>
        <taxon>Actinomycetes</taxon>
        <taxon>Micromonosporales</taxon>
        <taxon>Micromonosporaceae</taxon>
        <taxon>Couchioplanes</taxon>
    </lineage>
</organism>
<dbReference type="AlphaFoldDB" id="A0A3N1GGW5"/>
<dbReference type="RefSeq" id="WP_280526140.1">
    <property type="nucleotide sequence ID" value="NZ_RJKL01000001.1"/>
</dbReference>
<evidence type="ECO:0000313" key="1">
    <source>
        <dbReference type="EMBL" id="ROP29523.1"/>
    </source>
</evidence>
<comment type="caution">
    <text evidence="1">The sequence shown here is derived from an EMBL/GenBank/DDBJ whole genome shotgun (WGS) entry which is preliminary data.</text>
</comment>
<proteinExistence type="predicted"/>
<protein>
    <submittedName>
        <fullName evidence="1">Uncharacterized protein</fullName>
    </submittedName>
</protein>
<name>A0A3N1GGW5_9ACTN</name>
<evidence type="ECO:0000313" key="2">
    <source>
        <dbReference type="Proteomes" id="UP000271683"/>
    </source>
</evidence>